<gene>
    <name evidence="2" type="ORF">PCOR1329_LOCUS3499</name>
</gene>
<reference evidence="2" key="1">
    <citation type="submission" date="2023-10" db="EMBL/GenBank/DDBJ databases">
        <authorList>
            <person name="Chen Y."/>
            <person name="Shah S."/>
            <person name="Dougan E. K."/>
            <person name="Thang M."/>
            <person name="Chan C."/>
        </authorList>
    </citation>
    <scope>NUCLEOTIDE SEQUENCE [LARGE SCALE GENOMIC DNA]</scope>
</reference>
<feature type="non-terminal residue" evidence="2">
    <location>
        <position position="1"/>
    </location>
</feature>
<evidence type="ECO:0000256" key="1">
    <source>
        <dbReference type="SAM" id="MobiDB-lite"/>
    </source>
</evidence>
<dbReference type="EMBL" id="CAUYUJ010000896">
    <property type="protein sequence ID" value="CAK0793088.1"/>
    <property type="molecule type" value="Genomic_DNA"/>
</dbReference>
<organism evidence="2 3">
    <name type="scientific">Prorocentrum cordatum</name>
    <dbReference type="NCBI Taxonomy" id="2364126"/>
    <lineage>
        <taxon>Eukaryota</taxon>
        <taxon>Sar</taxon>
        <taxon>Alveolata</taxon>
        <taxon>Dinophyceae</taxon>
        <taxon>Prorocentrales</taxon>
        <taxon>Prorocentraceae</taxon>
        <taxon>Prorocentrum</taxon>
    </lineage>
</organism>
<evidence type="ECO:0000313" key="2">
    <source>
        <dbReference type="EMBL" id="CAK0793088.1"/>
    </source>
</evidence>
<protein>
    <submittedName>
        <fullName evidence="2">Uncharacterized protein</fullName>
    </submittedName>
</protein>
<keyword evidence="3" id="KW-1185">Reference proteome</keyword>
<name>A0ABN9PLJ4_9DINO</name>
<comment type="caution">
    <text evidence="2">The sequence shown here is derived from an EMBL/GenBank/DDBJ whole genome shotgun (WGS) entry which is preliminary data.</text>
</comment>
<proteinExistence type="predicted"/>
<sequence>VAVVYLDHRHRGMALVCRALYNAIGRGTAVSTVFRRSQGRPRMASGALTDAAVQWLGAVGSDMGLGSVVAFFEGLEPAGGSSGSAAASAAKRRKTETPSQ</sequence>
<accession>A0ABN9PLJ4</accession>
<feature type="non-terminal residue" evidence="2">
    <location>
        <position position="100"/>
    </location>
</feature>
<feature type="region of interest" description="Disordered" evidence="1">
    <location>
        <begin position="77"/>
        <end position="100"/>
    </location>
</feature>
<evidence type="ECO:0000313" key="3">
    <source>
        <dbReference type="Proteomes" id="UP001189429"/>
    </source>
</evidence>
<dbReference type="Proteomes" id="UP001189429">
    <property type="component" value="Unassembled WGS sequence"/>
</dbReference>